<protein>
    <submittedName>
        <fullName evidence="2">Uncharacterized protein</fullName>
    </submittedName>
</protein>
<evidence type="ECO:0000313" key="2">
    <source>
        <dbReference type="EMBL" id="KAJ3258670.1"/>
    </source>
</evidence>
<sequence>MFKVILTLLTFTAAQDSNAKPPAACASQCNSVSFTSCKQSSTPKSNADWTTAANNMASCVCPIVVKAQDCTNCLISSTPAAATYLVKLQRDCANGVAAQTLASLWNVTITASAAPAGGSANATGSGPSSGLSTPPPSYSTPASAIKNAAGLGLIVAVALAL</sequence>
<evidence type="ECO:0000256" key="1">
    <source>
        <dbReference type="SAM" id="SignalP"/>
    </source>
</evidence>
<dbReference type="Proteomes" id="UP001210925">
    <property type="component" value="Unassembled WGS sequence"/>
</dbReference>
<evidence type="ECO:0000313" key="3">
    <source>
        <dbReference type="Proteomes" id="UP001210925"/>
    </source>
</evidence>
<accession>A0AAD5Y6E4</accession>
<keyword evidence="3" id="KW-1185">Reference proteome</keyword>
<gene>
    <name evidence="2" type="ORF">HK103_003459</name>
</gene>
<keyword evidence="1" id="KW-0732">Signal</keyword>
<dbReference type="AlphaFoldDB" id="A0AAD5Y6E4"/>
<dbReference type="EMBL" id="JADGKB010000025">
    <property type="protein sequence ID" value="KAJ3258670.1"/>
    <property type="molecule type" value="Genomic_DNA"/>
</dbReference>
<organism evidence="2 3">
    <name type="scientific">Boothiomyces macroporosus</name>
    <dbReference type="NCBI Taxonomy" id="261099"/>
    <lineage>
        <taxon>Eukaryota</taxon>
        <taxon>Fungi</taxon>
        <taxon>Fungi incertae sedis</taxon>
        <taxon>Chytridiomycota</taxon>
        <taxon>Chytridiomycota incertae sedis</taxon>
        <taxon>Chytridiomycetes</taxon>
        <taxon>Rhizophydiales</taxon>
        <taxon>Terramycetaceae</taxon>
        <taxon>Boothiomyces</taxon>
    </lineage>
</organism>
<reference evidence="2" key="1">
    <citation type="submission" date="2020-05" db="EMBL/GenBank/DDBJ databases">
        <title>Phylogenomic resolution of chytrid fungi.</title>
        <authorList>
            <person name="Stajich J.E."/>
            <person name="Amses K."/>
            <person name="Simmons R."/>
            <person name="Seto K."/>
            <person name="Myers J."/>
            <person name="Bonds A."/>
            <person name="Quandt C.A."/>
            <person name="Barry K."/>
            <person name="Liu P."/>
            <person name="Grigoriev I."/>
            <person name="Longcore J.E."/>
            <person name="James T.Y."/>
        </authorList>
    </citation>
    <scope>NUCLEOTIDE SEQUENCE</scope>
    <source>
        <strain evidence="2">PLAUS21</strain>
    </source>
</reference>
<comment type="caution">
    <text evidence="2">The sequence shown here is derived from an EMBL/GenBank/DDBJ whole genome shotgun (WGS) entry which is preliminary data.</text>
</comment>
<feature type="signal peptide" evidence="1">
    <location>
        <begin position="1"/>
        <end position="19"/>
    </location>
</feature>
<proteinExistence type="predicted"/>
<name>A0AAD5Y6E4_9FUNG</name>
<feature type="chain" id="PRO_5042080904" evidence="1">
    <location>
        <begin position="20"/>
        <end position="161"/>
    </location>
</feature>